<dbReference type="AlphaFoldDB" id="A0A2C6L608"/>
<evidence type="ECO:0000256" key="4">
    <source>
        <dbReference type="ARBA" id="ARBA00022692"/>
    </source>
</evidence>
<dbReference type="RefSeq" id="XP_067924530.1">
    <property type="nucleotide sequence ID" value="XM_068063501.1"/>
</dbReference>
<accession>A0A2C6L608</accession>
<comment type="similarity">
    <text evidence="2">Belongs to the V-ATPase e1/e2 subunit family.</text>
</comment>
<evidence type="ECO:0000256" key="5">
    <source>
        <dbReference type="ARBA" id="ARBA00022781"/>
    </source>
</evidence>
<protein>
    <submittedName>
        <fullName evidence="10">Uncharacterized protein</fullName>
    </submittedName>
</protein>
<evidence type="ECO:0000313" key="10">
    <source>
        <dbReference type="EMBL" id="PHJ22853.1"/>
    </source>
</evidence>
<evidence type="ECO:0000256" key="8">
    <source>
        <dbReference type="ARBA" id="ARBA00023136"/>
    </source>
</evidence>
<dbReference type="GO" id="GO:0046961">
    <property type="term" value="F:proton-transporting ATPase activity, rotational mechanism"/>
    <property type="evidence" value="ECO:0007669"/>
    <property type="project" value="InterPro"/>
</dbReference>
<evidence type="ECO:0000256" key="9">
    <source>
        <dbReference type="SAM" id="Phobius"/>
    </source>
</evidence>
<feature type="transmembrane region" description="Helical" evidence="9">
    <location>
        <begin position="6"/>
        <end position="29"/>
    </location>
</feature>
<dbReference type="GeneID" id="94426712"/>
<keyword evidence="11" id="KW-1185">Reference proteome</keyword>
<gene>
    <name evidence="10" type="ORF">CSUI_003303</name>
</gene>
<evidence type="ECO:0000256" key="1">
    <source>
        <dbReference type="ARBA" id="ARBA00004127"/>
    </source>
</evidence>
<sequence length="91" mass="10213">MAFNALWIGTLAYIGLGVLLCLLLPFILLKPENTRNVSKREILGLMITLVSTTVFCLWLFWICAYMAQMHPLIYPERPKEEGGAGLDQGTL</sequence>
<keyword evidence="6 9" id="KW-1133">Transmembrane helix</keyword>
<keyword evidence="4 9" id="KW-0812">Transmembrane</keyword>
<proteinExistence type="inferred from homology"/>
<dbReference type="GO" id="GO:0012505">
    <property type="term" value="C:endomembrane system"/>
    <property type="evidence" value="ECO:0007669"/>
    <property type="project" value="UniProtKB-SubCell"/>
</dbReference>
<keyword evidence="5" id="KW-0375">Hydrogen ion transport</keyword>
<dbReference type="GO" id="GO:0033179">
    <property type="term" value="C:proton-transporting V-type ATPase, V0 domain"/>
    <property type="evidence" value="ECO:0007669"/>
    <property type="project" value="InterPro"/>
</dbReference>
<dbReference type="VEuPathDB" id="ToxoDB:CSUI_003303"/>
<dbReference type="PANTHER" id="PTHR12263:SF0">
    <property type="entry name" value="V-TYPE PROTON ATPASE SUBUNIT"/>
    <property type="match status" value="1"/>
</dbReference>
<name>A0A2C6L608_9APIC</name>
<evidence type="ECO:0000256" key="2">
    <source>
        <dbReference type="ARBA" id="ARBA00008328"/>
    </source>
</evidence>
<evidence type="ECO:0000256" key="7">
    <source>
        <dbReference type="ARBA" id="ARBA00023065"/>
    </source>
</evidence>
<evidence type="ECO:0000256" key="3">
    <source>
        <dbReference type="ARBA" id="ARBA00022448"/>
    </source>
</evidence>
<dbReference type="Pfam" id="PF05493">
    <property type="entry name" value="ATP_synt_H"/>
    <property type="match status" value="1"/>
</dbReference>
<keyword evidence="8 9" id="KW-0472">Membrane</keyword>
<organism evidence="10 11">
    <name type="scientific">Cystoisospora suis</name>
    <dbReference type="NCBI Taxonomy" id="483139"/>
    <lineage>
        <taxon>Eukaryota</taxon>
        <taxon>Sar</taxon>
        <taxon>Alveolata</taxon>
        <taxon>Apicomplexa</taxon>
        <taxon>Conoidasida</taxon>
        <taxon>Coccidia</taxon>
        <taxon>Eucoccidiorida</taxon>
        <taxon>Eimeriorina</taxon>
        <taxon>Sarcocystidae</taxon>
        <taxon>Cystoisospora</taxon>
    </lineage>
</organism>
<evidence type="ECO:0000313" key="11">
    <source>
        <dbReference type="Proteomes" id="UP000221165"/>
    </source>
</evidence>
<feature type="transmembrane region" description="Helical" evidence="9">
    <location>
        <begin position="41"/>
        <end position="67"/>
    </location>
</feature>
<evidence type="ECO:0000256" key="6">
    <source>
        <dbReference type="ARBA" id="ARBA00022989"/>
    </source>
</evidence>
<dbReference type="EMBL" id="MIGC01001439">
    <property type="protein sequence ID" value="PHJ22853.1"/>
    <property type="molecule type" value="Genomic_DNA"/>
</dbReference>
<comment type="subcellular location">
    <subcellularLocation>
        <location evidence="1">Endomembrane system</location>
        <topology evidence="1">Multi-pass membrane protein</topology>
    </subcellularLocation>
</comment>
<dbReference type="InterPro" id="IPR008389">
    <property type="entry name" value="ATPase_V0-cplx_e1/e2_su"/>
</dbReference>
<dbReference type="OrthoDB" id="330930at2759"/>
<reference evidence="10 11" key="1">
    <citation type="journal article" date="2017" name="Int. J. Parasitol.">
        <title>The genome of the protozoan parasite Cystoisospora suis and a reverse vaccinology approach to identify vaccine candidates.</title>
        <authorList>
            <person name="Palmieri N."/>
            <person name="Shrestha A."/>
            <person name="Ruttkowski B."/>
            <person name="Beck T."/>
            <person name="Vogl C."/>
            <person name="Tomley F."/>
            <person name="Blake D.P."/>
            <person name="Joachim A."/>
        </authorList>
    </citation>
    <scope>NUCLEOTIDE SEQUENCE [LARGE SCALE GENOMIC DNA]</scope>
    <source>
        <strain evidence="10 11">Wien I</strain>
    </source>
</reference>
<keyword evidence="3" id="KW-0813">Transport</keyword>
<keyword evidence="7" id="KW-0406">Ion transport</keyword>
<comment type="caution">
    <text evidence="10">The sequence shown here is derived from an EMBL/GenBank/DDBJ whole genome shotgun (WGS) entry which is preliminary data.</text>
</comment>
<dbReference type="Proteomes" id="UP000221165">
    <property type="component" value="Unassembled WGS sequence"/>
</dbReference>
<dbReference type="PANTHER" id="PTHR12263">
    <property type="entry name" value="VACUOLAR ATP SYNTHASE SUBUNIT H"/>
    <property type="match status" value="1"/>
</dbReference>